<dbReference type="InterPro" id="IPR004703">
    <property type="entry name" value="PTS_sugar-sp_permease"/>
</dbReference>
<feature type="transmembrane region" description="Helical" evidence="9">
    <location>
        <begin position="101"/>
        <end position="120"/>
    </location>
</feature>
<keyword evidence="3" id="KW-1003">Cell membrane</keyword>
<evidence type="ECO:0000259" key="10">
    <source>
        <dbReference type="PROSITE" id="PS51104"/>
    </source>
</evidence>
<gene>
    <name evidence="11" type="ORF">MFLO_09157</name>
</gene>
<evidence type="ECO:0000313" key="12">
    <source>
        <dbReference type="Proteomes" id="UP000019249"/>
    </source>
</evidence>
<dbReference type="PROSITE" id="PS51104">
    <property type="entry name" value="PTS_EIIC_TYPE_2"/>
    <property type="match status" value="1"/>
</dbReference>
<evidence type="ECO:0000256" key="1">
    <source>
        <dbReference type="ARBA" id="ARBA00004651"/>
    </source>
</evidence>
<dbReference type="EMBL" id="AODF01000018">
    <property type="protein sequence ID" value="EUJ31380.1"/>
    <property type="molecule type" value="Genomic_DNA"/>
</dbReference>
<feature type="transmembrane region" description="Helical" evidence="9">
    <location>
        <begin position="49"/>
        <end position="71"/>
    </location>
</feature>
<evidence type="ECO:0000313" key="11">
    <source>
        <dbReference type="EMBL" id="EUJ31380.1"/>
    </source>
</evidence>
<reference evidence="11 12" key="1">
    <citation type="journal article" date="2014" name="Int. J. Syst. Evol. Microbiol.">
        <title>Listeria floridensis sp. nov., Listeria aquatica sp. nov., Listeria cornellensis sp. nov., Listeria riparia sp. nov. and Listeria grandensis sp. nov., from agricultural and natural environments.</title>
        <authorList>
            <person name="den Bakker H.C."/>
            <person name="Warchocki S."/>
            <person name="Wright E.M."/>
            <person name="Allred A.F."/>
            <person name="Ahlstrom C."/>
            <person name="Manuel C.S."/>
            <person name="Stasiewicz M.J."/>
            <person name="Burrell A."/>
            <person name="Roof S."/>
            <person name="Strawn L."/>
            <person name="Fortes E.D."/>
            <person name="Nightingale K.K."/>
            <person name="Kephart D."/>
            <person name="Wiedmann M."/>
        </authorList>
    </citation>
    <scope>NUCLEOTIDE SEQUENCE [LARGE SCALE GENOMIC DNA]</scope>
    <source>
        <strain evidence="11 12">FSL S10-1187</strain>
    </source>
</reference>
<evidence type="ECO:0000256" key="8">
    <source>
        <dbReference type="ARBA" id="ARBA00023136"/>
    </source>
</evidence>
<comment type="caution">
    <text evidence="11">The sequence shown here is derived from an EMBL/GenBank/DDBJ whole genome shotgun (WGS) entry which is preliminary data.</text>
</comment>
<name>A0ABN0REQ3_9LIST</name>
<dbReference type="PANTHER" id="PTHR37324">
    <property type="entry name" value="PTS SYSTEM GALACTITOL-SPECIFIC EIIC COMPONENT"/>
    <property type="match status" value="1"/>
</dbReference>
<proteinExistence type="predicted"/>
<keyword evidence="5" id="KW-0598">Phosphotransferase system</keyword>
<evidence type="ECO:0000256" key="6">
    <source>
        <dbReference type="ARBA" id="ARBA00022692"/>
    </source>
</evidence>
<evidence type="ECO:0000256" key="5">
    <source>
        <dbReference type="ARBA" id="ARBA00022683"/>
    </source>
</evidence>
<dbReference type="PIRSF" id="PIRSF006304">
    <property type="entry name" value="GatC"/>
    <property type="match status" value="1"/>
</dbReference>
<keyword evidence="12" id="KW-1185">Reference proteome</keyword>
<feature type="transmembrane region" description="Helical" evidence="9">
    <location>
        <begin position="15"/>
        <end position="37"/>
    </location>
</feature>
<feature type="transmembrane region" description="Helical" evidence="9">
    <location>
        <begin position="433"/>
        <end position="452"/>
    </location>
</feature>
<dbReference type="Proteomes" id="UP000019249">
    <property type="component" value="Unassembled WGS sequence"/>
</dbReference>
<dbReference type="InterPro" id="IPR013853">
    <property type="entry name" value="EIIC-GAT"/>
</dbReference>
<feature type="transmembrane region" description="Helical" evidence="9">
    <location>
        <begin position="338"/>
        <end position="357"/>
    </location>
</feature>
<feature type="transmembrane region" description="Helical" evidence="9">
    <location>
        <begin position="227"/>
        <end position="248"/>
    </location>
</feature>
<keyword evidence="6 9" id="KW-0812">Transmembrane</keyword>
<keyword evidence="4" id="KW-0762">Sugar transport</keyword>
<protein>
    <submittedName>
        <fullName evidence="11">PTS system galactitol (Gat) transporter subunit IIC</fullName>
    </submittedName>
</protein>
<sequence length="467" mass="50863">MSTIIELANAIFQPLINLGAAPLMTIILTVIALLFGVKFTKAFEGGLKLGIALTGIGAIINILTTSFSGALTDFVKSTGIELNITDVGWAPLATITWGSPYTLFFLMIMVIVNIIMLILKKTNTLDVDIFDIWHLSIVGLFAIFCGANLLIATTLVVFIGILKILNSDLMKPTFNDLLNAPDSNPMTTTHMNYMMNPIIMVFDKIFDKVFPWLDRFDFDAAKLNNKIGFWGSKFAIGIYLGIFVGLLAGQSPTQIAALAFTAAVCLELFSLIGSWFIAAVEPLSQGITNFANKRLKGRKLNIGLDWPFIAGRAEIWAAANILAPIMLLESLILPGNKLLPLGGIIAMGVTPALLVVTRGKIIRMIVIGALELPLFLWAGTLIAPFITETAKKVGAFPAGISHDTLISHTTMEGPIEKFLGYLVGNASQGQIEFILYAILALVGYLLIFIWYARQMKKRNAAYLAEKE</sequence>
<feature type="transmembrane region" description="Helical" evidence="9">
    <location>
        <begin position="255"/>
        <end position="278"/>
    </location>
</feature>
<dbReference type="InterPro" id="IPR013014">
    <property type="entry name" value="PTS_EIIC_2"/>
</dbReference>
<accession>A0ABN0REQ3</accession>
<feature type="transmembrane region" description="Helical" evidence="9">
    <location>
        <begin position="132"/>
        <end position="165"/>
    </location>
</feature>
<evidence type="ECO:0000256" key="9">
    <source>
        <dbReference type="SAM" id="Phobius"/>
    </source>
</evidence>
<evidence type="ECO:0000256" key="7">
    <source>
        <dbReference type="ARBA" id="ARBA00022989"/>
    </source>
</evidence>
<keyword evidence="7 9" id="KW-1133">Transmembrane helix</keyword>
<feature type="domain" description="PTS EIIC type-2" evidence="10">
    <location>
        <begin position="12"/>
        <end position="450"/>
    </location>
</feature>
<comment type="subcellular location">
    <subcellularLocation>
        <location evidence="1">Cell membrane</location>
        <topology evidence="1">Multi-pass membrane protein</topology>
    </subcellularLocation>
</comment>
<dbReference type="RefSeq" id="WP_036097416.1">
    <property type="nucleotide sequence ID" value="NZ_AODF01000018.1"/>
</dbReference>
<evidence type="ECO:0000256" key="3">
    <source>
        <dbReference type="ARBA" id="ARBA00022475"/>
    </source>
</evidence>
<feature type="transmembrane region" description="Helical" evidence="9">
    <location>
        <begin position="364"/>
        <end position="386"/>
    </location>
</feature>
<organism evidence="11 12">
    <name type="scientific">Listeria floridensis FSL S10-1187</name>
    <dbReference type="NCBI Taxonomy" id="1265817"/>
    <lineage>
        <taxon>Bacteria</taxon>
        <taxon>Bacillati</taxon>
        <taxon>Bacillota</taxon>
        <taxon>Bacilli</taxon>
        <taxon>Bacillales</taxon>
        <taxon>Listeriaceae</taxon>
        <taxon>Listeria</taxon>
    </lineage>
</organism>
<dbReference type="PANTHER" id="PTHR37324:SF2">
    <property type="entry name" value="PTS SYSTEM GALACTITOL-SPECIFIC EIIC COMPONENT"/>
    <property type="match status" value="1"/>
</dbReference>
<keyword evidence="8 9" id="KW-0472">Membrane</keyword>
<keyword evidence="2" id="KW-0813">Transport</keyword>
<evidence type="ECO:0000256" key="2">
    <source>
        <dbReference type="ARBA" id="ARBA00022448"/>
    </source>
</evidence>
<dbReference type="Pfam" id="PF03611">
    <property type="entry name" value="EIIC-GAT"/>
    <property type="match status" value="1"/>
</dbReference>
<evidence type="ECO:0000256" key="4">
    <source>
        <dbReference type="ARBA" id="ARBA00022597"/>
    </source>
</evidence>